<evidence type="ECO:0000313" key="1">
    <source>
        <dbReference type="EMBL" id="KOX90286.1"/>
    </source>
</evidence>
<dbReference type="EMBL" id="LHCI01000106">
    <property type="protein sequence ID" value="KOX90286.1"/>
    <property type="molecule type" value="Genomic_DNA"/>
</dbReference>
<accession>A0A0N0BLZ7</accession>
<dbReference type="Proteomes" id="UP000037685">
    <property type="component" value="Unassembled WGS sequence"/>
</dbReference>
<name>A0A0N0BLZ7_THEAQ</name>
<sequence>MIQIAFPGFSGTPEALREALRRGRISPRAVPVLKVIEDALAQLPPSLKERSEVLPILAELLVLKLSPERAMEAEEGKEAPLVQALLDLSETVAFLEARLKARARLLPVAPPPLPRPALRLSPKTLWQAARPFRRAVLALPRETFGLKEAWERLRGLLRGRAVFQALPLGSWGERAVAFAALLEAHRLGLLRLHQEAPFAPLHVEVLQERQELSA</sequence>
<protein>
    <recommendedName>
        <fullName evidence="3">Segregation and condensation protein A</fullName>
    </recommendedName>
</protein>
<gene>
    <name evidence="1" type="ORF">BVI061214_01476</name>
</gene>
<comment type="caution">
    <text evidence="1">The sequence shown here is derived from an EMBL/GenBank/DDBJ whole genome shotgun (WGS) entry which is preliminary data.</text>
</comment>
<proteinExistence type="predicted"/>
<dbReference type="PATRIC" id="fig|271.14.peg.1551"/>
<dbReference type="AlphaFoldDB" id="A0A0N0BLZ7"/>
<evidence type="ECO:0008006" key="3">
    <source>
        <dbReference type="Google" id="ProtNLM"/>
    </source>
</evidence>
<evidence type="ECO:0000313" key="2">
    <source>
        <dbReference type="Proteomes" id="UP000037685"/>
    </source>
</evidence>
<dbReference type="RefSeq" id="WP_003045895.1">
    <property type="nucleotide sequence ID" value="NZ_JBMSBF010000152.1"/>
</dbReference>
<reference evidence="1 2" key="1">
    <citation type="submission" date="2015-07" db="EMBL/GenBank/DDBJ databases">
        <authorList>
            <person name="Noorani M."/>
        </authorList>
    </citation>
    <scope>NUCLEOTIDE SEQUENCE [LARGE SCALE GENOMIC DNA]</scope>
    <source>
        <strain evidence="2">ATCC 25104 / DSM 625 / JCM 10724 / NBRC 103206 / NCIMB 11243 / YT-1</strain>
    </source>
</reference>
<organism evidence="1 2">
    <name type="scientific">Thermus aquaticus</name>
    <dbReference type="NCBI Taxonomy" id="271"/>
    <lineage>
        <taxon>Bacteria</taxon>
        <taxon>Thermotogati</taxon>
        <taxon>Deinococcota</taxon>
        <taxon>Deinococci</taxon>
        <taxon>Thermales</taxon>
        <taxon>Thermaceae</taxon>
        <taxon>Thermus</taxon>
    </lineage>
</organism>